<dbReference type="EMBL" id="JAIWYP010000015">
    <property type="protein sequence ID" value="KAH3703553.1"/>
    <property type="molecule type" value="Genomic_DNA"/>
</dbReference>
<accession>A0A9D3YQS5</accession>
<organism evidence="1 2">
    <name type="scientific">Dreissena polymorpha</name>
    <name type="common">Zebra mussel</name>
    <name type="synonym">Mytilus polymorpha</name>
    <dbReference type="NCBI Taxonomy" id="45954"/>
    <lineage>
        <taxon>Eukaryota</taxon>
        <taxon>Metazoa</taxon>
        <taxon>Spiralia</taxon>
        <taxon>Lophotrochozoa</taxon>
        <taxon>Mollusca</taxon>
        <taxon>Bivalvia</taxon>
        <taxon>Autobranchia</taxon>
        <taxon>Heteroconchia</taxon>
        <taxon>Euheterodonta</taxon>
        <taxon>Imparidentia</taxon>
        <taxon>Neoheterodontei</taxon>
        <taxon>Myida</taxon>
        <taxon>Dreissenoidea</taxon>
        <taxon>Dreissenidae</taxon>
        <taxon>Dreissena</taxon>
    </lineage>
</organism>
<evidence type="ECO:0000313" key="2">
    <source>
        <dbReference type="Proteomes" id="UP000828390"/>
    </source>
</evidence>
<proteinExistence type="predicted"/>
<dbReference type="Proteomes" id="UP000828390">
    <property type="component" value="Unassembled WGS sequence"/>
</dbReference>
<evidence type="ECO:0000313" key="1">
    <source>
        <dbReference type="EMBL" id="KAH3703553.1"/>
    </source>
</evidence>
<dbReference type="AlphaFoldDB" id="A0A9D3YQS5"/>
<comment type="caution">
    <text evidence="1">The sequence shown here is derived from an EMBL/GenBank/DDBJ whole genome shotgun (WGS) entry which is preliminary data.</text>
</comment>
<protein>
    <submittedName>
        <fullName evidence="1">Uncharacterized protein</fullName>
    </submittedName>
</protein>
<keyword evidence="2" id="KW-1185">Reference proteome</keyword>
<reference evidence="1" key="1">
    <citation type="journal article" date="2019" name="bioRxiv">
        <title>The Genome of the Zebra Mussel, Dreissena polymorpha: A Resource for Invasive Species Research.</title>
        <authorList>
            <person name="McCartney M.A."/>
            <person name="Auch B."/>
            <person name="Kono T."/>
            <person name="Mallez S."/>
            <person name="Zhang Y."/>
            <person name="Obille A."/>
            <person name="Becker A."/>
            <person name="Abrahante J.E."/>
            <person name="Garbe J."/>
            <person name="Badalamenti J.P."/>
            <person name="Herman A."/>
            <person name="Mangelson H."/>
            <person name="Liachko I."/>
            <person name="Sullivan S."/>
            <person name="Sone E.D."/>
            <person name="Koren S."/>
            <person name="Silverstein K.A.T."/>
            <person name="Beckman K.B."/>
            <person name="Gohl D.M."/>
        </authorList>
    </citation>
    <scope>NUCLEOTIDE SEQUENCE</scope>
    <source>
        <strain evidence="1">Duluth1</strain>
        <tissue evidence="1">Whole animal</tissue>
    </source>
</reference>
<sequence length="78" mass="9019">MPRMGNHISFESNGKIIQQKELQDKTFNMALRRACMFKMIEKNYCSCKERISSWFPDTRSDNVITSVSGSKPRPKCVS</sequence>
<reference evidence="1" key="2">
    <citation type="submission" date="2020-11" db="EMBL/GenBank/DDBJ databases">
        <authorList>
            <person name="McCartney M.A."/>
            <person name="Auch B."/>
            <person name="Kono T."/>
            <person name="Mallez S."/>
            <person name="Becker A."/>
            <person name="Gohl D.M."/>
            <person name="Silverstein K.A.T."/>
            <person name="Koren S."/>
            <person name="Bechman K.B."/>
            <person name="Herman A."/>
            <person name="Abrahante J.E."/>
            <person name="Garbe J."/>
        </authorList>
    </citation>
    <scope>NUCLEOTIDE SEQUENCE</scope>
    <source>
        <strain evidence="1">Duluth1</strain>
        <tissue evidence="1">Whole animal</tissue>
    </source>
</reference>
<gene>
    <name evidence="1" type="ORF">DPMN_078590</name>
</gene>
<name>A0A9D3YQS5_DREPO</name>